<protein>
    <submittedName>
        <fullName evidence="2">Uncharacterized protein</fullName>
    </submittedName>
</protein>
<reference evidence="2 3" key="1">
    <citation type="submission" date="2024-10" db="EMBL/GenBank/DDBJ databases">
        <title>Updated reference genomes for cyclostephanoid diatoms.</title>
        <authorList>
            <person name="Roberts W.R."/>
            <person name="Alverson A.J."/>
        </authorList>
    </citation>
    <scope>NUCLEOTIDE SEQUENCE [LARGE SCALE GENOMIC DNA]</scope>
    <source>
        <strain evidence="2 3">AJA228-03</strain>
    </source>
</reference>
<dbReference type="EMBL" id="JALLPB020000462">
    <property type="protein sequence ID" value="KAL3808894.1"/>
    <property type="molecule type" value="Genomic_DNA"/>
</dbReference>
<organism evidence="2 3">
    <name type="scientific">Cyclostephanos tholiformis</name>
    <dbReference type="NCBI Taxonomy" id="382380"/>
    <lineage>
        <taxon>Eukaryota</taxon>
        <taxon>Sar</taxon>
        <taxon>Stramenopiles</taxon>
        <taxon>Ochrophyta</taxon>
        <taxon>Bacillariophyta</taxon>
        <taxon>Coscinodiscophyceae</taxon>
        <taxon>Thalassiosirophycidae</taxon>
        <taxon>Stephanodiscales</taxon>
        <taxon>Stephanodiscaceae</taxon>
        <taxon>Cyclostephanos</taxon>
    </lineage>
</organism>
<accession>A0ABD3R7M2</accession>
<sequence>MRMMLEGLDDRLRELNIALRQCRSSAIMGRRRRPHVVLRAHPIMSAAAANSPDNSTDVNASGLSPYLQGKATQGGDVAGDDALPAHRRSRFLRPRRRQGREVLRRVSGNEFGR</sequence>
<proteinExistence type="predicted"/>
<evidence type="ECO:0000313" key="2">
    <source>
        <dbReference type="EMBL" id="KAL3808894.1"/>
    </source>
</evidence>
<name>A0ABD3R7M2_9STRA</name>
<evidence type="ECO:0000313" key="3">
    <source>
        <dbReference type="Proteomes" id="UP001530377"/>
    </source>
</evidence>
<gene>
    <name evidence="2" type="ORF">ACHAXA_005105</name>
</gene>
<feature type="region of interest" description="Disordered" evidence="1">
    <location>
        <begin position="48"/>
        <end position="113"/>
    </location>
</feature>
<feature type="compositionally biased region" description="Polar residues" evidence="1">
    <location>
        <begin position="51"/>
        <end position="62"/>
    </location>
</feature>
<feature type="compositionally biased region" description="Basic residues" evidence="1">
    <location>
        <begin position="85"/>
        <end position="98"/>
    </location>
</feature>
<evidence type="ECO:0000256" key="1">
    <source>
        <dbReference type="SAM" id="MobiDB-lite"/>
    </source>
</evidence>
<keyword evidence="3" id="KW-1185">Reference proteome</keyword>
<dbReference type="Proteomes" id="UP001530377">
    <property type="component" value="Unassembled WGS sequence"/>
</dbReference>
<dbReference type="AlphaFoldDB" id="A0ABD3R7M2"/>
<comment type="caution">
    <text evidence="2">The sequence shown here is derived from an EMBL/GenBank/DDBJ whole genome shotgun (WGS) entry which is preliminary data.</text>
</comment>